<keyword evidence="4" id="KW-0274">FAD</keyword>
<dbReference type="RefSeq" id="WP_345313641.1">
    <property type="nucleotide sequence ID" value="NZ_BAABIE010000010.1"/>
</dbReference>
<keyword evidence="8" id="KW-1185">Reference proteome</keyword>
<evidence type="ECO:0000313" key="7">
    <source>
        <dbReference type="EMBL" id="GAA4751999.1"/>
    </source>
</evidence>
<organism evidence="7 8">
    <name type="scientific">Gordonia alkaliphila</name>
    <dbReference type="NCBI Taxonomy" id="1053547"/>
    <lineage>
        <taxon>Bacteria</taxon>
        <taxon>Bacillati</taxon>
        <taxon>Actinomycetota</taxon>
        <taxon>Actinomycetes</taxon>
        <taxon>Mycobacteriales</taxon>
        <taxon>Gordoniaceae</taxon>
        <taxon>Gordonia</taxon>
    </lineage>
</organism>
<dbReference type="Proteomes" id="UP001500822">
    <property type="component" value="Unassembled WGS sequence"/>
</dbReference>
<evidence type="ECO:0000256" key="5">
    <source>
        <dbReference type="ARBA" id="ARBA00023002"/>
    </source>
</evidence>
<name>A0ABP8ZBL9_9ACTN</name>
<dbReference type="SUPFAM" id="SSF51905">
    <property type="entry name" value="FAD/NAD(P)-binding domain"/>
    <property type="match status" value="1"/>
</dbReference>
<comment type="caution">
    <text evidence="7">The sequence shown here is derived from an EMBL/GenBank/DDBJ whole genome shotgun (WGS) entry which is preliminary data.</text>
</comment>
<reference evidence="8" key="1">
    <citation type="journal article" date="2019" name="Int. J. Syst. Evol. Microbiol.">
        <title>The Global Catalogue of Microorganisms (GCM) 10K type strain sequencing project: providing services to taxonomists for standard genome sequencing and annotation.</title>
        <authorList>
            <consortium name="The Broad Institute Genomics Platform"/>
            <consortium name="The Broad Institute Genome Sequencing Center for Infectious Disease"/>
            <person name="Wu L."/>
            <person name="Ma J."/>
        </authorList>
    </citation>
    <scope>NUCLEOTIDE SEQUENCE [LARGE SCALE GENOMIC DNA]</scope>
    <source>
        <strain evidence="8">JCM 18077</strain>
    </source>
</reference>
<evidence type="ECO:0000256" key="4">
    <source>
        <dbReference type="ARBA" id="ARBA00022827"/>
    </source>
</evidence>
<gene>
    <name evidence="7" type="ORF">GCM10023217_23570</name>
</gene>
<keyword evidence="6" id="KW-0503">Monooxygenase</keyword>
<evidence type="ECO:0000256" key="6">
    <source>
        <dbReference type="ARBA" id="ARBA00023033"/>
    </source>
</evidence>
<sequence length="483" mass="54839">MVHNDSEFFDVLIVGAGLSGIDAAYRLRERNPELKYLMVEQRERIGGTWDLFRYPGVRSDSDIFTLSFPWNPWRGDRTMATGGEIRDYLENTARDFGIYPHIQFSTEVVSADFDTDTDLWTVDLLVDDEPRTERARMLYLCTGYFRYDAGYRPDFPGEENYAGTMVHPQFWPEDLDHTGKKVVVIGSGATAVTLIPALAAEAEHVVMLQRSPSYLFPYPWTDPMTNLAQRLLPKQLAHDLIRYRNVAITMALYLFCRRFPKTARRLIRRLAVHYLPKGYDVDKHFKPAYEPWDQRLCVIPDADFYKTVGDGSAEVVTDTIAGFTEHGVRVSSGRVLDADIVVTATGLELVAFGGIALSVDGEAVDPGDRYGYRAYLLNDVPNFAWSVGYTNASWTLRVDLTSKAVADLVAHMRSNGYTRAYPTLNGRQPEAHAFFELDSGYVKRSGHRMPKAAHEGPWHVRHNAFLDAVDARRYDVTEEMRFS</sequence>
<dbReference type="InterPro" id="IPR051820">
    <property type="entry name" value="FAD-binding_MO"/>
</dbReference>
<keyword evidence="5" id="KW-0560">Oxidoreductase</keyword>
<dbReference type="InterPro" id="IPR020946">
    <property type="entry name" value="Flavin_mOase-like"/>
</dbReference>
<proteinExistence type="inferred from homology"/>
<dbReference type="PANTHER" id="PTHR43872">
    <property type="entry name" value="MONOOXYGENASE, PUTATIVE (AFU_ORTHOLOGUE AFUA_8G02570)-RELATED"/>
    <property type="match status" value="1"/>
</dbReference>
<comment type="similarity">
    <text evidence="2">Belongs to the FAD-binding monooxygenase family.</text>
</comment>
<dbReference type="Pfam" id="PF00743">
    <property type="entry name" value="FMO-like"/>
    <property type="match status" value="1"/>
</dbReference>
<dbReference type="PANTHER" id="PTHR43872:SF1">
    <property type="entry name" value="MONOOXYGENASE, PUTATIVE (AFU_ORTHOLOGUE AFUA_8G02570)-RELATED"/>
    <property type="match status" value="1"/>
</dbReference>
<evidence type="ECO:0000256" key="2">
    <source>
        <dbReference type="ARBA" id="ARBA00010139"/>
    </source>
</evidence>
<dbReference type="PRINTS" id="PR00411">
    <property type="entry name" value="PNDRDTASEI"/>
</dbReference>
<dbReference type="Gene3D" id="3.50.50.60">
    <property type="entry name" value="FAD/NAD(P)-binding domain"/>
    <property type="match status" value="1"/>
</dbReference>
<dbReference type="EMBL" id="BAABIE010000010">
    <property type="protein sequence ID" value="GAA4751999.1"/>
    <property type="molecule type" value="Genomic_DNA"/>
</dbReference>
<accession>A0ABP8ZBL9</accession>
<evidence type="ECO:0000313" key="8">
    <source>
        <dbReference type="Proteomes" id="UP001500822"/>
    </source>
</evidence>
<comment type="cofactor">
    <cofactor evidence="1">
        <name>FAD</name>
        <dbReference type="ChEBI" id="CHEBI:57692"/>
    </cofactor>
</comment>
<dbReference type="InterPro" id="IPR036188">
    <property type="entry name" value="FAD/NAD-bd_sf"/>
</dbReference>
<evidence type="ECO:0000256" key="1">
    <source>
        <dbReference type="ARBA" id="ARBA00001974"/>
    </source>
</evidence>
<keyword evidence="3" id="KW-0285">Flavoprotein</keyword>
<evidence type="ECO:0000256" key="3">
    <source>
        <dbReference type="ARBA" id="ARBA00022630"/>
    </source>
</evidence>
<protein>
    <submittedName>
        <fullName evidence="7">NAD(P)/FAD-dependent oxidoreductase</fullName>
    </submittedName>
</protein>
<dbReference type="Pfam" id="PF13450">
    <property type="entry name" value="NAD_binding_8"/>
    <property type="match status" value="1"/>
</dbReference>